<name>A0A1Z4GC22_9CYAN</name>
<dbReference type="GO" id="GO:0051607">
    <property type="term" value="P:defense response to virus"/>
    <property type="evidence" value="ECO:0007669"/>
    <property type="project" value="InterPro"/>
</dbReference>
<dbReference type="AlphaFoldDB" id="A0A1Z4GC22"/>
<evidence type="ECO:0000313" key="3">
    <source>
        <dbReference type="Proteomes" id="UP000218287"/>
    </source>
</evidence>
<dbReference type="EMBL" id="AP018174">
    <property type="protein sequence ID" value="BAY15029.1"/>
    <property type="molecule type" value="Genomic_DNA"/>
</dbReference>
<evidence type="ECO:0000313" key="2">
    <source>
        <dbReference type="EMBL" id="BAY15029.1"/>
    </source>
</evidence>
<organism evidence="2 3">
    <name type="scientific">Anabaenopsis circularis NIES-21</name>
    <dbReference type="NCBI Taxonomy" id="1085406"/>
    <lineage>
        <taxon>Bacteria</taxon>
        <taxon>Bacillati</taxon>
        <taxon>Cyanobacteriota</taxon>
        <taxon>Cyanophyceae</taxon>
        <taxon>Nostocales</taxon>
        <taxon>Nodulariaceae</taxon>
        <taxon>Anabaenopsis</taxon>
    </lineage>
</organism>
<dbReference type="InterPro" id="IPR027811">
    <property type="entry name" value="CRISPR-assoc_Csx13_C"/>
</dbReference>
<gene>
    <name evidence="2" type="ORF">NIES21_08150</name>
</gene>
<dbReference type="Proteomes" id="UP000218287">
    <property type="component" value="Chromosome"/>
</dbReference>
<dbReference type="InterPro" id="IPR019989">
    <property type="entry name" value="CRISPR-assoc_Csx13_N"/>
</dbReference>
<reference evidence="2 3" key="1">
    <citation type="submission" date="2017-06" db="EMBL/GenBank/DDBJ databases">
        <title>Genome sequencing of cyanobaciteial culture collection at National Institute for Environmental Studies (NIES).</title>
        <authorList>
            <person name="Hirose Y."/>
            <person name="Shimura Y."/>
            <person name="Fujisawa T."/>
            <person name="Nakamura Y."/>
            <person name="Kawachi M."/>
        </authorList>
    </citation>
    <scope>NUCLEOTIDE SEQUENCE [LARGE SCALE GENOMIC DNA]</scope>
    <source>
        <strain evidence="2 3">NIES-21</strain>
    </source>
</reference>
<protein>
    <recommendedName>
        <fullName evidence="4">Type I-MYXAN CRISPR-associated Cas8a1/Cmx1</fullName>
    </recommendedName>
</protein>
<feature type="compositionally biased region" description="Acidic residues" evidence="1">
    <location>
        <begin position="496"/>
        <end position="508"/>
    </location>
</feature>
<evidence type="ECO:0008006" key="4">
    <source>
        <dbReference type="Google" id="ProtNLM"/>
    </source>
</evidence>
<evidence type="ECO:0000256" key="1">
    <source>
        <dbReference type="SAM" id="MobiDB-lite"/>
    </source>
</evidence>
<feature type="region of interest" description="Disordered" evidence="1">
    <location>
        <begin position="490"/>
        <end position="515"/>
    </location>
</feature>
<dbReference type="OrthoDB" id="5482104at2"/>
<proteinExistence type="predicted"/>
<dbReference type="NCBIfam" id="TIGR03486">
    <property type="entry name" value="cas_csx13_C"/>
    <property type="match status" value="1"/>
</dbReference>
<keyword evidence="3" id="KW-1185">Reference proteome</keyword>
<accession>A0A1Z4GC22</accession>
<sequence>MTELVLSIFDPNTLLPHRAGIAGLALALSVIAPTDAPLQWEVTEDAVKLYWDSKDQEAVQWLLEQTYQIKRGLLIAPSLNLDEQGCFTFNQGMLASFLQHGQQKSFVEDPNKPKQGKKKFYKTQTLNFMIEPDSPEISVSYTLLDSCYYTESSKLAKDFSSGKPEVKTQILPGLEECFVNGSYKESSGSFLALLFLPLACGYYQLPNINSKSRSAIVIPEVQNLMEWVKLRKKLPSKTYANFGSSYGKFRASSAGESALRFLLDERQLDDSNLFKVSYCEVYQLGSQPWNANQSYIKQAVYRVPLKDDAINLYRIAYQNLKPKLRPKQDGEGFWLPESRVLAWISDNLISDRAWYVGFFEFRKAATIYLEDRRGLVVMTEHLSPDERILFDAVQGAFKKYRGQQIEQAKRQGRKPDWEQITNKVIYRLQRPSTQQEFAKALVEFLSQFRSKEALSSGPQIFWWLHQEANWRKARDLALLAVATYQGQSTEEKAEIEQDLTEEVTEETTEQTANVL</sequence>
<dbReference type="NCBIfam" id="TIGR03485">
    <property type="entry name" value="cas_csx13_N"/>
    <property type="match status" value="1"/>
</dbReference>